<feature type="domain" description="Receptor ligand binding region" evidence="5">
    <location>
        <begin position="74"/>
        <end position="200"/>
    </location>
</feature>
<gene>
    <name evidence="7" type="primary">LOC118764506</name>
</gene>
<protein>
    <submittedName>
        <fullName evidence="7">Atrial natriuretic peptide receptor 3-like</fullName>
    </submittedName>
</protein>
<dbReference type="RefSeq" id="XP_036361172.1">
    <property type="nucleotide sequence ID" value="XM_036505279.1"/>
</dbReference>
<evidence type="ECO:0000313" key="6">
    <source>
        <dbReference type="Proteomes" id="UP000515154"/>
    </source>
</evidence>
<proteinExistence type="predicted"/>
<dbReference type="KEGG" id="osn:118764506"/>
<dbReference type="GO" id="GO:0038023">
    <property type="term" value="F:signaling receptor activity"/>
    <property type="evidence" value="ECO:0007669"/>
    <property type="project" value="TreeGrafter"/>
</dbReference>
<evidence type="ECO:0000256" key="2">
    <source>
        <dbReference type="ARBA" id="ARBA00022692"/>
    </source>
</evidence>
<dbReference type="Gene3D" id="3.40.50.2300">
    <property type="match status" value="1"/>
</dbReference>
<evidence type="ECO:0000259" key="5">
    <source>
        <dbReference type="Pfam" id="PF01094"/>
    </source>
</evidence>
<dbReference type="GO" id="GO:0007165">
    <property type="term" value="P:signal transduction"/>
    <property type="evidence" value="ECO:0007669"/>
    <property type="project" value="TreeGrafter"/>
</dbReference>
<evidence type="ECO:0000256" key="3">
    <source>
        <dbReference type="ARBA" id="ARBA00022989"/>
    </source>
</evidence>
<keyword evidence="4" id="KW-0472">Membrane</keyword>
<dbReference type="InterPro" id="IPR001828">
    <property type="entry name" value="ANF_lig-bd_rcpt"/>
</dbReference>
<evidence type="ECO:0000313" key="7">
    <source>
        <dbReference type="RefSeq" id="XP_036361172.1"/>
    </source>
</evidence>
<keyword evidence="2" id="KW-0812">Transmembrane</keyword>
<evidence type="ECO:0000256" key="4">
    <source>
        <dbReference type="ARBA" id="ARBA00023136"/>
    </source>
</evidence>
<dbReference type="Pfam" id="PF01094">
    <property type="entry name" value="ANF_receptor"/>
    <property type="match status" value="1"/>
</dbReference>
<dbReference type="AlphaFoldDB" id="A0A7E6F2L5"/>
<dbReference type="Proteomes" id="UP000515154">
    <property type="component" value="Linkage group LG8"/>
</dbReference>
<organism evidence="6 7">
    <name type="scientific">Octopus sinensis</name>
    <name type="common">East Asian common octopus</name>
    <dbReference type="NCBI Taxonomy" id="2607531"/>
    <lineage>
        <taxon>Eukaryota</taxon>
        <taxon>Metazoa</taxon>
        <taxon>Spiralia</taxon>
        <taxon>Lophotrochozoa</taxon>
        <taxon>Mollusca</taxon>
        <taxon>Cephalopoda</taxon>
        <taxon>Coleoidea</taxon>
        <taxon>Octopodiformes</taxon>
        <taxon>Octopoda</taxon>
        <taxon>Incirrata</taxon>
        <taxon>Octopodidae</taxon>
        <taxon>Octopus</taxon>
    </lineage>
</organism>
<reference evidence="7" key="1">
    <citation type="submission" date="2025-08" db="UniProtKB">
        <authorList>
            <consortium name="RefSeq"/>
        </authorList>
    </citation>
    <scope>IDENTIFICATION</scope>
</reference>
<dbReference type="InterPro" id="IPR052612">
    <property type="entry name" value="ANP_Clearance_Receptor"/>
</dbReference>
<keyword evidence="3" id="KW-1133">Transmembrane helix</keyword>
<dbReference type="InterPro" id="IPR028082">
    <property type="entry name" value="Peripla_BP_I"/>
</dbReference>
<keyword evidence="6" id="KW-1185">Reference proteome</keyword>
<name>A0A7E6F2L5_9MOLL</name>
<accession>A0A7E6F2L5</accession>
<dbReference type="PANTHER" id="PTHR44755:SF11">
    <property type="entry name" value="ATRIAL NATRIURETIC PEPTIDE RECEPTOR 3 ISOFORM X1"/>
    <property type="match status" value="1"/>
</dbReference>
<evidence type="ECO:0000256" key="1">
    <source>
        <dbReference type="ARBA" id="ARBA00004370"/>
    </source>
</evidence>
<dbReference type="GO" id="GO:0017046">
    <property type="term" value="F:peptide hormone binding"/>
    <property type="evidence" value="ECO:0007669"/>
    <property type="project" value="TreeGrafter"/>
</dbReference>
<sequence>MEKEKHTWIFIYLTLQTYLYFTEPFQTEPRRHRFGKRDNSATHNDTVDLNVTEVRIAVLVSTNNSLMFSIDRISPAIDLAIEKVMHSGNLRSIRIKVNYHGVTCDATQPPLAAFKFYMNNEVDIFFGPVCEYALAPVSRYSFYWNIPVISPGGMAHDFQDKTEFGSLTRVGITFNGLSDSLLSIFRYYNWRKVYVLYNSNGLDTITFRFCFFTVSALAFQLTKENISYHFHILENGGLNIKDVLLKGISTDIAGKLFTFGAWHSCIFRDELFLLLSFFSVL</sequence>
<dbReference type="GO" id="GO:0016020">
    <property type="term" value="C:membrane"/>
    <property type="evidence" value="ECO:0007669"/>
    <property type="project" value="UniProtKB-SubCell"/>
</dbReference>
<dbReference type="SUPFAM" id="SSF53822">
    <property type="entry name" value="Periplasmic binding protein-like I"/>
    <property type="match status" value="1"/>
</dbReference>
<dbReference type="PANTHER" id="PTHR44755">
    <property type="entry name" value="NATRIURETIC PEPTIDE RECEPTOR 3-RELATED"/>
    <property type="match status" value="1"/>
</dbReference>
<comment type="subcellular location">
    <subcellularLocation>
        <location evidence="1">Membrane</location>
    </subcellularLocation>
</comment>